<dbReference type="AlphaFoldDB" id="A0AAQ4ED47"/>
<dbReference type="PANTHER" id="PTHR47526">
    <property type="entry name" value="ATP-DEPENDENT DNA HELICASE"/>
    <property type="match status" value="1"/>
</dbReference>
<name>A0AAQ4ED47_AMBAM</name>
<reference evidence="2 3" key="1">
    <citation type="journal article" date="2023" name="Arcadia Sci">
        <title>De novo assembly of a long-read Amblyomma americanum tick genome.</title>
        <authorList>
            <person name="Chou S."/>
            <person name="Poskanzer K.E."/>
            <person name="Rollins M."/>
            <person name="Thuy-Boun P.S."/>
        </authorList>
    </citation>
    <scope>NUCLEOTIDE SEQUENCE [LARGE SCALE GENOMIC DNA]</scope>
    <source>
        <strain evidence="2">F_SG_1</strain>
        <tissue evidence="2">Salivary glands</tissue>
    </source>
</reference>
<sequence length="80" mass="8788">MAGLRECCTHVAALLFSVEANVKNGLHNPSLTDVACKWIEVSRKIRVAPVSDMIFFKPKTGQPVPQPVPRAQNSSPTWTD</sequence>
<dbReference type="EMBL" id="JARKHS020017969">
    <property type="protein sequence ID" value="KAK8772675.1"/>
    <property type="molecule type" value="Genomic_DNA"/>
</dbReference>
<feature type="region of interest" description="Disordered" evidence="1">
    <location>
        <begin position="58"/>
        <end position="80"/>
    </location>
</feature>
<keyword evidence="3" id="KW-1185">Reference proteome</keyword>
<evidence type="ECO:0000313" key="3">
    <source>
        <dbReference type="Proteomes" id="UP001321473"/>
    </source>
</evidence>
<organism evidence="2 3">
    <name type="scientific">Amblyomma americanum</name>
    <name type="common">Lone star tick</name>
    <dbReference type="NCBI Taxonomy" id="6943"/>
    <lineage>
        <taxon>Eukaryota</taxon>
        <taxon>Metazoa</taxon>
        <taxon>Ecdysozoa</taxon>
        <taxon>Arthropoda</taxon>
        <taxon>Chelicerata</taxon>
        <taxon>Arachnida</taxon>
        <taxon>Acari</taxon>
        <taxon>Parasitiformes</taxon>
        <taxon>Ixodida</taxon>
        <taxon>Ixodoidea</taxon>
        <taxon>Ixodidae</taxon>
        <taxon>Amblyomminae</taxon>
        <taxon>Amblyomma</taxon>
    </lineage>
</organism>
<accession>A0AAQ4ED47</accession>
<evidence type="ECO:0000313" key="2">
    <source>
        <dbReference type="EMBL" id="KAK8772675.1"/>
    </source>
</evidence>
<evidence type="ECO:0000256" key="1">
    <source>
        <dbReference type="SAM" id="MobiDB-lite"/>
    </source>
</evidence>
<dbReference type="Proteomes" id="UP001321473">
    <property type="component" value="Unassembled WGS sequence"/>
</dbReference>
<protein>
    <submittedName>
        <fullName evidence="2">Uncharacterized protein</fullName>
    </submittedName>
</protein>
<proteinExistence type="predicted"/>
<gene>
    <name evidence="2" type="ORF">V5799_024081</name>
</gene>
<comment type="caution">
    <text evidence="2">The sequence shown here is derived from an EMBL/GenBank/DDBJ whole genome shotgun (WGS) entry which is preliminary data.</text>
</comment>
<dbReference type="PANTHER" id="PTHR47526:SF3">
    <property type="entry name" value="PHD-TYPE DOMAIN-CONTAINING PROTEIN"/>
    <property type="match status" value="1"/>
</dbReference>
<feature type="compositionally biased region" description="Polar residues" evidence="1">
    <location>
        <begin position="71"/>
        <end position="80"/>
    </location>
</feature>